<reference evidence="5" key="1">
    <citation type="submission" date="2019-06" db="EMBL/GenBank/DDBJ databases">
        <title>Sulfurimonas gotlandica sp. nov., a chemoautotrophic and psychrotolerant epsilonproteobacterium isolated from a pelagic redoxcline, and an emended description of the genus Sulfurimonas.</title>
        <authorList>
            <person name="Wang S."/>
            <person name="Jiang L."/>
            <person name="Shao Z."/>
        </authorList>
    </citation>
    <scope>NUCLEOTIDE SEQUENCE [LARGE SCALE GENOMIC DNA]</scope>
    <source>
        <strain evidence="5">1-1N</strain>
    </source>
</reference>
<evidence type="ECO:0000313" key="5">
    <source>
        <dbReference type="Proteomes" id="UP000326061"/>
    </source>
</evidence>
<dbReference type="Proteomes" id="UP000326061">
    <property type="component" value="Chromosome"/>
</dbReference>
<dbReference type="InterPro" id="IPR002068">
    <property type="entry name" value="A-crystallin/Hsp20_dom"/>
</dbReference>
<evidence type="ECO:0000256" key="2">
    <source>
        <dbReference type="RuleBase" id="RU003616"/>
    </source>
</evidence>
<protein>
    <submittedName>
        <fullName evidence="4">Hsp20/alpha crystallin family protein</fullName>
    </submittedName>
</protein>
<dbReference type="KEGG" id="suln:FJR47_05610"/>
<dbReference type="RefSeq" id="WP_152300292.1">
    <property type="nucleotide sequence ID" value="NZ_CP041166.1"/>
</dbReference>
<evidence type="ECO:0000256" key="1">
    <source>
        <dbReference type="PROSITE-ProRule" id="PRU00285"/>
    </source>
</evidence>
<evidence type="ECO:0000259" key="3">
    <source>
        <dbReference type="PROSITE" id="PS01031"/>
    </source>
</evidence>
<comment type="similarity">
    <text evidence="1 2">Belongs to the small heat shock protein (HSP20) family.</text>
</comment>
<dbReference type="EMBL" id="CP041166">
    <property type="protein sequence ID" value="QFR44232.1"/>
    <property type="molecule type" value="Genomic_DNA"/>
</dbReference>
<accession>A0AAJ4A5H3</accession>
<sequence length="52" mass="5974">MKSSYLKFFRSFTLLHDGVDAENINASCENGVLEVVVPKLREKSEKKEKDRS</sequence>
<dbReference type="PROSITE" id="PS01031">
    <property type="entry name" value="SHSP"/>
    <property type="match status" value="1"/>
</dbReference>
<dbReference type="CDD" id="cd06464">
    <property type="entry name" value="ACD_sHsps-like"/>
    <property type="match status" value="1"/>
</dbReference>
<name>A0AAJ4A5H3_9BACT</name>
<dbReference type="SUPFAM" id="SSF49764">
    <property type="entry name" value="HSP20-like chaperones"/>
    <property type="match status" value="1"/>
</dbReference>
<keyword evidence="5" id="KW-1185">Reference proteome</keyword>
<dbReference type="AlphaFoldDB" id="A0AAJ4A5H3"/>
<feature type="domain" description="SHSP" evidence="3">
    <location>
        <begin position="1"/>
        <end position="52"/>
    </location>
</feature>
<organism evidence="4 5">
    <name type="scientific">Sulfurimonas xiamenensis</name>
    <dbReference type="NCBI Taxonomy" id="2590021"/>
    <lineage>
        <taxon>Bacteria</taxon>
        <taxon>Pseudomonadati</taxon>
        <taxon>Campylobacterota</taxon>
        <taxon>Epsilonproteobacteria</taxon>
        <taxon>Campylobacterales</taxon>
        <taxon>Sulfurimonadaceae</taxon>
        <taxon>Sulfurimonas</taxon>
    </lineage>
</organism>
<dbReference type="Gene3D" id="2.60.40.790">
    <property type="match status" value="1"/>
</dbReference>
<evidence type="ECO:0000313" key="4">
    <source>
        <dbReference type="EMBL" id="QFR44232.1"/>
    </source>
</evidence>
<proteinExistence type="inferred from homology"/>
<dbReference type="Pfam" id="PF00011">
    <property type="entry name" value="HSP20"/>
    <property type="match status" value="1"/>
</dbReference>
<gene>
    <name evidence="4" type="ORF">FJR47_05610</name>
</gene>
<dbReference type="InterPro" id="IPR008978">
    <property type="entry name" value="HSP20-like_chaperone"/>
</dbReference>